<evidence type="ECO:0000313" key="3">
    <source>
        <dbReference type="EMBL" id="CAJ1930637.1"/>
    </source>
</evidence>
<proteinExistence type="predicted"/>
<dbReference type="InterPro" id="IPR006816">
    <property type="entry name" value="ELMO_dom"/>
</dbReference>
<protein>
    <recommendedName>
        <fullName evidence="2">ELMO domain-containing protein</fullName>
    </recommendedName>
</protein>
<gene>
    <name evidence="3" type="ORF">CYCCA115_LOCUS2012</name>
</gene>
<sequence>MTDRSQENSSQGLLRKTGFFAKTFAADAGNVIGNIGSAAFQSITTRKYTLPDKSVASQVLMYRQLLHTKCRPGLKLTRPYQGTAAQKAVMHMPWWEEGIEQTEKMTISYDNLITRLWLNGAIIPFQESSTESVDTLIDEDGLPPIPHKYWVDRLGFQQPDPVTDFRSGGVLSLAMMVHMVESCPKICERLFSGDASVLPFGITCINVTDMIAKFLMLAKSTDRMDALLSQKPFWKMFADPNAILAVQELAMSMLCDVVVEVSMERKIPSLARQHSTSMHGDSSSEVSVFDFALITERTETRVRDDLLGAGPKTVEEVHAIAGRLRVKYKVQLEKRIERARQQEEHANGGTAPAPQMKDVVGKAAGLAGGIAVGAAGVAGGLVSRFQGGGKEEGSVPVAEEEAPPPIAEESSPTMGFATPPQEDESKDVVVEEVEGDWLGSDNPPVAEPATEPVTDDFAKFSIEDDDEDIM</sequence>
<comment type="caution">
    <text evidence="3">The sequence shown here is derived from an EMBL/GenBank/DDBJ whole genome shotgun (WGS) entry which is preliminary data.</text>
</comment>
<organism evidence="3 4">
    <name type="scientific">Cylindrotheca closterium</name>
    <dbReference type="NCBI Taxonomy" id="2856"/>
    <lineage>
        <taxon>Eukaryota</taxon>
        <taxon>Sar</taxon>
        <taxon>Stramenopiles</taxon>
        <taxon>Ochrophyta</taxon>
        <taxon>Bacillariophyta</taxon>
        <taxon>Bacillariophyceae</taxon>
        <taxon>Bacillariophycidae</taxon>
        <taxon>Bacillariales</taxon>
        <taxon>Bacillariaceae</taxon>
        <taxon>Cylindrotheca</taxon>
    </lineage>
</organism>
<name>A0AAD2CNB9_9STRA</name>
<feature type="compositionally biased region" description="Acidic residues" evidence="1">
    <location>
        <begin position="421"/>
        <end position="435"/>
    </location>
</feature>
<evidence type="ECO:0000313" key="4">
    <source>
        <dbReference type="Proteomes" id="UP001295423"/>
    </source>
</evidence>
<evidence type="ECO:0000256" key="1">
    <source>
        <dbReference type="SAM" id="MobiDB-lite"/>
    </source>
</evidence>
<feature type="domain" description="ELMO" evidence="2">
    <location>
        <begin position="108"/>
        <end position="306"/>
    </location>
</feature>
<dbReference type="EMBL" id="CAKOGP040000113">
    <property type="protein sequence ID" value="CAJ1930637.1"/>
    <property type="molecule type" value="Genomic_DNA"/>
</dbReference>
<dbReference type="Proteomes" id="UP001295423">
    <property type="component" value="Unassembled WGS sequence"/>
</dbReference>
<reference evidence="3" key="1">
    <citation type="submission" date="2023-08" db="EMBL/GenBank/DDBJ databases">
        <authorList>
            <person name="Audoor S."/>
            <person name="Bilcke G."/>
        </authorList>
    </citation>
    <scope>NUCLEOTIDE SEQUENCE</scope>
</reference>
<dbReference type="PANTHER" id="PTHR12771:SF56">
    <property type="entry name" value="CED-12"/>
    <property type="match status" value="1"/>
</dbReference>
<feature type="region of interest" description="Disordered" evidence="1">
    <location>
        <begin position="387"/>
        <end position="470"/>
    </location>
</feature>
<dbReference type="InterPro" id="IPR050868">
    <property type="entry name" value="ELMO_domain-containing"/>
</dbReference>
<dbReference type="Pfam" id="PF04727">
    <property type="entry name" value="ELMO_CED12"/>
    <property type="match status" value="1"/>
</dbReference>
<evidence type="ECO:0000259" key="2">
    <source>
        <dbReference type="PROSITE" id="PS51335"/>
    </source>
</evidence>
<keyword evidence="4" id="KW-1185">Reference proteome</keyword>
<dbReference type="PROSITE" id="PS51335">
    <property type="entry name" value="ELMO"/>
    <property type="match status" value="1"/>
</dbReference>
<dbReference type="AlphaFoldDB" id="A0AAD2CNB9"/>
<accession>A0AAD2CNB9</accession>
<dbReference type="PANTHER" id="PTHR12771">
    <property type="entry name" value="ENGULFMENT AND CELL MOTILITY"/>
    <property type="match status" value="1"/>
</dbReference>